<dbReference type="Proteomes" id="UP000308121">
    <property type="component" value="Unassembled WGS sequence"/>
</dbReference>
<evidence type="ECO:0008006" key="4">
    <source>
        <dbReference type="Google" id="ProtNLM"/>
    </source>
</evidence>
<keyword evidence="1" id="KW-0472">Membrane</keyword>
<evidence type="ECO:0000256" key="1">
    <source>
        <dbReference type="SAM" id="Phobius"/>
    </source>
</evidence>
<name>A0A7Z8K174_9CELL</name>
<keyword evidence="1" id="KW-0812">Transmembrane</keyword>
<evidence type="ECO:0000313" key="3">
    <source>
        <dbReference type="Proteomes" id="UP000308121"/>
    </source>
</evidence>
<dbReference type="OrthoDB" id="4828574at2"/>
<comment type="caution">
    <text evidence="2">The sequence shown here is derived from an EMBL/GenBank/DDBJ whole genome shotgun (WGS) entry which is preliminary data.</text>
</comment>
<proteinExistence type="predicted"/>
<dbReference type="Pfam" id="PF03995">
    <property type="entry name" value="Inhibitor_I36"/>
    <property type="match status" value="1"/>
</dbReference>
<sequence length="216" mass="22528">MPRIGTRGAIAQKRARSQIDVAPRGRDDFGLLLATACAQQMRAASVRIVGASSPGIDGRRRRKRFMTHARPLLRKVLRVAAAVFIALVGSVGLAGAASAAAGDCPSTYACIWRDANYVTGHSGTAHVKFHSCHHDFRLSTYAGTTINANDSASSVSNRGTVSSASFYLDTLYAGPSFTLAKGTGDGNLSDSSGNAPGGFNDKLSSAKFVSFGAACR</sequence>
<protein>
    <recommendedName>
        <fullName evidence="4">Peptidase inhibitor family I36</fullName>
    </recommendedName>
</protein>
<dbReference type="Gene3D" id="2.60.20.10">
    <property type="entry name" value="Crystallins"/>
    <property type="match status" value="1"/>
</dbReference>
<gene>
    <name evidence="2" type="ORF">FA014_04015</name>
</gene>
<organism evidence="2 3">
    <name type="scientific">Cellulomonas hominis</name>
    <dbReference type="NCBI Taxonomy" id="156981"/>
    <lineage>
        <taxon>Bacteria</taxon>
        <taxon>Bacillati</taxon>
        <taxon>Actinomycetota</taxon>
        <taxon>Actinomycetes</taxon>
        <taxon>Micrococcales</taxon>
        <taxon>Cellulomonadaceae</taxon>
        <taxon>Cellulomonas</taxon>
    </lineage>
</organism>
<keyword evidence="1" id="KW-1133">Transmembrane helix</keyword>
<feature type="transmembrane region" description="Helical" evidence="1">
    <location>
        <begin position="76"/>
        <end position="101"/>
    </location>
</feature>
<accession>A0A7Z8K174</accession>
<evidence type="ECO:0000313" key="2">
    <source>
        <dbReference type="EMBL" id="TKR26757.1"/>
    </source>
</evidence>
<dbReference type="AlphaFoldDB" id="A0A7Z8K174"/>
<dbReference type="EMBL" id="SZYE01000016">
    <property type="protein sequence ID" value="TKR26757.1"/>
    <property type="molecule type" value="Genomic_DNA"/>
</dbReference>
<reference evidence="2 3" key="1">
    <citation type="submission" date="2019-05" db="EMBL/GenBank/DDBJ databases">
        <title>Genome sequence of Cellulomonas hominis strain CS1.</title>
        <authorList>
            <person name="Belmont J."/>
            <person name="Maclea K.S."/>
        </authorList>
    </citation>
    <scope>NUCLEOTIDE SEQUENCE [LARGE SCALE GENOMIC DNA]</scope>
    <source>
        <strain evidence="2 3">CS1</strain>
    </source>
</reference>